<reference evidence="4 5" key="1">
    <citation type="journal article" date="2016" name="Int. J. Mol. Sci.">
        <title>Comparative genomics of the extreme acidophile Acidithiobacillus thiooxidans reveals intraspecific divergence and niche adaptation.</title>
        <authorList>
            <person name="Zhang X."/>
            <person name="Feng X."/>
            <person name="Tao J."/>
            <person name="Ma L."/>
            <person name="Xiao Y."/>
            <person name="Liang Y."/>
            <person name="Liu X."/>
            <person name="Yin H."/>
        </authorList>
    </citation>
    <scope>NUCLEOTIDE SEQUENCE [LARGE SCALE GENOMIC DNA]</scope>
    <source>
        <strain evidence="4 5">A02</strain>
    </source>
</reference>
<feature type="signal peptide" evidence="2">
    <location>
        <begin position="1"/>
        <end position="31"/>
    </location>
</feature>
<evidence type="ECO:0000313" key="5">
    <source>
        <dbReference type="Proteomes" id="UP000094893"/>
    </source>
</evidence>
<organism evidence="4 5">
    <name type="scientific">Acidithiobacillus thiooxidans</name>
    <name type="common">Thiobacillus thiooxidans</name>
    <dbReference type="NCBI Taxonomy" id="930"/>
    <lineage>
        <taxon>Bacteria</taxon>
        <taxon>Pseudomonadati</taxon>
        <taxon>Pseudomonadota</taxon>
        <taxon>Acidithiobacillia</taxon>
        <taxon>Acidithiobacillales</taxon>
        <taxon>Acidithiobacillaceae</taxon>
        <taxon>Acidithiobacillus</taxon>
    </lineage>
</organism>
<sequence>MSHNLRKPTKQALLLGLALTGGLFSVGNAQADPSGMVVPPPIFNQPLGASNALPAQVSPGNLLAPPSPPVTPAATAPVRSETVGASNPVQITPAGKVLNQDLVNMHMHPVTPGFVPAKPPVHRYRAPAPVHHREATSETPTRPVAGMVLSNTQLNVLRFPAKIKHVWFPANTPLVGQPVYFAGDHAVMLQFEPGMDQSVQVMVEMANGAVLNENARLQAGPGATINMGNLAPAFEDSQSGSHRSGEPTAPDTTGMAAVRLLQSVVQGRIPSGFTAESLPAPTPFQEFTAQPVMVWLNSDLDLRIYAFELVSKSKQAITITPPEFYRPGVEAVLLTSDVVGAGQNPFLYIVEATHGE</sequence>
<feature type="region of interest" description="Disordered" evidence="1">
    <location>
        <begin position="233"/>
        <end position="252"/>
    </location>
</feature>
<keyword evidence="2" id="KW-0732">Signal</keyword>
<gene>
    <name evidence="4" type="ORF">A6P07_17710</name>
</gene>
<dbReference type="EMBL" id="LWSA01000285">
    <property type="protein sequence ID" value="OCX68692.1"/>
    <property type="molecule type" value="Genomic_DNA"/>
</dbReference>
<feature type="chain" id="PRO_5009838005" description="TraK C-terminal domain-containing protein" evidence="2">
    <location>
        <begin position="32"/>
        <end position="356"/>
    </location>
</feature>
<dbReference type="Pfam" id="PF23536">
    <property type="entry name" value="TraK_C"/>
    <property type="match status" value="1"/>
</dbReference>
<comment type="caution">
    <text evidence="4">The sequence shown here is derived from an EMBL/GenBank/DDBJ whole genome shotgun (WGS) entry which is preliminary data.</text>
</comment>
<dbReference type="InterPro" id="IPR055397">
    <property type="entry name" value="TraK_C"/>
</dbReference>
<protein>
    <recommendedName>
        <fullName evidence="3">TraK C-terminal domain-containing protein</fullName>
    </recommendedName>
</protein>
<evidence type="ECO:0000313" key="4">
    <source>
        <dbReference type="EMBL" id="OCX68692.1"/>
    </source>
</evidence>
<dbReference type="Proteomes" id="UP000094893">
    <property type="component" value="Unassembled WGS sequence"/>
</dbReference>
<evidence type="ECO:0000256" key="2">
    <source>
        <dbReference type="SAM" id="SignalP"/>
    </source>
</evidence>
<evidence type="ECO:0000256" key="1">
    <source>
        <dbReference type="SAM" id="MobiDB-lite"/>
    </source>
</evidence>
<dbReference type="AlphaFoldDB" id="A0A1C2I6G0"/>
<dbReference type="RefSeq" id="WP_024892373.1">
    <property type="nucleotide sequence ID" value="NZ_JMEB01000102.1"/>
</dbReference>
<proteinExistence type="predicted"/>
<accession>A0A1C2I6G0</accession>
<name>A0A1C2I6G0_ACITH</name>
<feature type="domain" description="TraK C-terminal" evidence="3">
    <location>
        <begin position="255"/>
        <end position="351"/>
    </location>
</feature>
<evidence type="ECO:0000259" key="3">
    <source>
        <dbReference type="Pfam" id="PF23536"/>
    </source>
</evidence>